<dbReference type="PANTHER" id="PTHR39430">
    <property type="entry name" value="MEMBRANE-ASSOCIATED PROTEASE-RELATED"/>
    <property type="match status" value="1"/>
</dbReference>
<protein>
    <submittedName>
        <fullName evidence="3">Protease</fullName>
    </submittedName>
</protein>
<keyword evidence="3" id="KW-0378">Hydrolase</keyword>
<evidence type="ECO:0000313" key="3">
    <source>
        <dbReference type="EMBL" id="BCJ98700.1"/>
    </source>
</evidence>
<feature type="transmembrane region" description="Helical" evidence="1">
    <location>
        <begin position="181"/>
        <end position="197"/>
    </location>
</feature>
<feature type="transmembrane region" description="Helical" evidence="1">
    <location>
        <begin position="234"/>
        <end position="253"/>
    </location>
</feature>
<evidence type="ECO:0000313" key="4">
    <source>
        <dbReference type="Proteomes" id="UP000515703"/>
    </source>
</evidence>
<evidence type="ECO:0000256" key="1">
    <source>
        <dbReference type="SAM" id="Phobius"/>
    </source>
</evidence>
<dbReference type="InterPro" id="IPR003675">
    <property type="entry name" value="Rce1/LyrA-like_dom"/>
</dbReference>
<dbReference type="GO" id="GO:0006508">
    <property type="term" value="P:proteolysis"/>
    <property type="evidence" value="ECO:0007669"/>
    <property type="project" value="UniProtKB-KW"/>
</dbReference>
<dbReference type="Pfam" id="PF02517">
    <property type="entry name" value="Rce1-like"/>
    <property type="match status" value="1"/>
</dbReference>
<reference evidence="3 4" key="2">
    <citation type="submission" date="2020-08" db="EMBL/GenBank/DDBJ databases">
        <authorList>
            <person name="Ueki A."/>
            <person name="Tonouchi A."/>
        </authorList>
    </citation>
    <scope>NUCLEOTIDE SEQUENCE [LARGE SCALE GENOMIC DNA]</scope>
    <source>
        <strain evidence="3 4">CTTW</strain>
    </source>
</reference>
<feature type="transmembrane region" description="Helical" evidence="1">
    <location>
        <begin position="68"/>
        <end position="86"/>
    </location>
</feature>
<sequence>MKRLNLPLKNSVLFQQADTGKVKLNIPITILIYFALWLIGLALGRLLAMPVINLIKHSGELTESLSVALRKFIVCGTQIIIFFSWVKFAERCPVKSIGFQGGKPLQSYIIGCIVGVCTISAVTAVLVYTGEVKLPSGQIQDRYLIINISILALGWIVQSASEEIAIRGWLIPRLGNRTNPIIAIAITAVIFGILHLFSSGVTVLSFVNLTLSGIFFAVYAILNGNIWGTCGLHFAWNFALGNIYGFPVSGFLANGSTVFKAQEIGPAFLTGGSFGPEGGLVTTIMLSVAIIALVVKEKRKSYS</sequence>
<organism evidence="3 4">
    <name type="scientific">Anaerocolumna chitinilytica</name>
    <dbReference type="NCBI Taxonomy" id="1727145"/>
    <lineage>
        <taxon>Bacteria</taxon>
        <taxon>Bacillati</taxon>
        <taxon>Bacillota</taxon>
        <taxon>Clostridia</taxon>
        <taxon>Lachnospirales</taxon>
        <taxon>Lachnospiraceae</taxon>
        <taxon>Anaerocolumna</taxon>
    </lineage>
</organism>
<proteinExistence type="predicted"/>
<dbReference type="GO" id="GO:0080120">
    <property type="term" value="P:CAAX-box protein maturation"/>
    <property type="evidence" value="ECO:0007669"/>
    <property type="project" value="UniProtKB-ARBA"/>
</dbReference>
<feature type="domain" description="CAAX prenyl protease 2/Lysostaphin resistance protein A-like" evidence="2">
    <location>
        <begin position="149"/>
        <end position="238"/>
    </location>
</feature>
<dbReference type="GO" id="GO:0004175">
    <property type="term" value="F:endopeptidase activity"/>
    <property type="evidence" value="ECO:0007669"/>
    <property type="project" value="UniProtKB-ARBA"/>
</dbReference>
<dbReference type="KEGG" id="acht:bsdcttw_17410"/>
<name>A0A7I8DK16_9FIRM</name>
<keyword evidence="1" id="KW-1133">Transmembrane helix</keyword>
<keyword evidence="3" id="KW-0645">Protease</keyword>
<keyword evidence="4" id="KW-1185">Reference proteome</keyword>
<feature type="transmembrane region" description="Helical" evidence="1">
    <location>
        <begin position="107"/>
        <end position="130"/>
    </location>
</feature>
<evidence type="ECO:0000259" key="2">
    <source>
        <dbReference type="Pfam" id="PF02517"/>
    </source>
</evidence>
<dbReference type="AlphaFoldDB" id="A0A7I8DK16"/>
<dbReference type="EMBL" id="AP023368">
    <property type="protein sequence ID" value="BCJ98700.1"/>
    <property type="molecule type" value="Genomic_DNA"/>
</dbReference>
<accession>A0A7I8DK16</accession>
<keyword evidence="1" id="KW-0812">Transmembrane</keyword>
<feature type="transmembrane region" description="Helical" evidence="1">
    <location>
        <begin position="203"/>
        <end position="222"/>
    </location>
</feature>
<feature type="transmembrane region" description="Helical" evidence="1">
    <location>
        <begin position="142"/>
        <end position="160"/>
    </location>
</feature>
<feature type="transmembrane region" description="Helical" evidence="1">
    <location>
        <begin position="273"/>
        <end position="295"/>
    </location>
</feature>
<dbReference type="PANTHER" id="PTHR39430:SF1">
    <property type="entry name" value="PROTEASE"/>
    <property type="match status" value="1"/>
</dbReference>
<dbReference type="Proteomes" id="UP000515703">
    <property type="component" value="Chromosome"/>
</dbReference>
<reference evidence="3 4" key="1">
    <citation type="submission" date="2020-08" db="EMBL/GenBank/DDBJ databases">
        <title>Draft genome sequencing of an Anaerocolumna strain isolated from anoxic soil subjected to BSD treatment.</title>
        <authorList>
            <person name="Uek A."/>
            <person name="Tonouchi A."/>
        </authorList>
    </citation>
    <scope>NUCLEOTIDE SEQUENCE [LARGE SCALE GENOMIC DNA]</scope>
    <source>
        <strain evidence="3 4">CTTW</strain>
    </source>
</reference>
<gene>
    <name evidence="3" type="ORF">bsdcttw_17410</name>
</gene>
<feature type="transmembrane region" description="Helical" evidence="1">
    <location>
        <begin position="30"/>
        <end position="48"/>
    </location>
</feature>
<keyword evidence="1" id="KW-0472">Membrane</keyword>
<dbReference type="RefSeq" id="WP_185259016.1">
    <property type="nucleotide sequence ID" value="NZ_AP023368.1"/>
</dbReference>